<name>A0A4P7NKQ0_PYROR</name>
<dbReference type="AlphaFoldDB" id="A0A4P7NKQ0"/>
<dbReference type="EMBL" id="CP034208">
    <property type="protein sequence ID" value="QBZ62620.1"/>
    <property type="molecule type" value="Genomic_DNA"/>
</dbReference>
<dbReference type="Proteomes" id="UP000294847">
    <property type="component" value="Chromosome 5"/>
</dbReference>
<sequence>MDRSPMRQELSAALSPFRTRVESCNHEALAWLVRQAEEAQTTPARPVPGNVPDLEHLDRYTYDVLGARVRSIEHRTSSPLDCTRSLCMQSCLTECRNEKQLRTMCLAVSAAENHFGSGSSEPVLKIGKQGCAKHSGPPNPVQLKPPGQQADKEPLSASANRRKEGRGQTSSRREGQRRKQFGSQLSFA</sequence>
<evidence type="ECO:0000256" key="1">
    <source>
        <dbReference type="SAM" id="MobiDB-lite"/>
    </source>
</evidence>
<proteinExistence type="predicted"/>
<evidence type="ECO:0000313" key="3">
    <source>
        <dbReference type="Proteomes" id="UP000294847"/>
    </source>
</evidence>
<feature type="compositionally biased region" description="Basic and acidic residues" evidence="1">
    <location>
        <begin position="161"/>
        <end position="174"/>
    </location>
</feature>
<organism evidence="2 3">
    <name type="scientific">Pyricularia oryzae</name>
    <name type="common">Rice blast fungus</name>
    <name type="synonym">Magnaporthe oryzae</name>
    <dbReference type="NCBI Taxonomy" id="318829"/>
    <lineage>
        <taxon>Eukaryota</taxon>
        <taxon>Fungi</taxon>
        <taxon>Dikarya</taxon>
        <taxon>Ascomycota</taxon>
        <taxon>Pezizomycotina</taxon>
        <taxon>Sordariomycetes</taxon>
        <taxon>Sordariomycetidae</taxon>
        <taxon>Magnaporthales</taxon>
        <taxon>Pyriculariaceae</taxon>
        <taxon>Pyricularia</taxon>
    </lineage>
</organism>
<reference evidence="2 3" key="1">
    <citation type="journal article" date="2019" name="Mol. Biol. Evol.">
        <title>Blast fungal genomes show frequent chromosomal changes, gene gains and losses, and effector gene turnover.</title>
        <authorList>
            <person name="Gomez Luciano L.B."/>
            <person name="Jason Tsai I."/>
            <person name="Chuma I."/>
            <person name="Tosa Y."/>
            <person name="Chen Y.H."/>
            <person name="Li J.Y."/>
            <person name="Li M.Y."/>
            <person name="Jade Lu M.Y."/>
            <person name="Nakayashiki H."/>
            <person name="Li W.H."/>
        </authorList>
    </citation>
    <scope>NUCLEOTIDE SEQUENCE [LARGE SCALE GENOMIC DNA]</scope>
    <source>
        <strain evidence="2">MZ5-1-6</strain>
    </source>
</reference>
<protein>
    <submittedName>
        <fullName evidence="2">Uncharacterized protein</fullName>
    </submittedName>
</protein>
<gene>
    <name evidence="2" type="ORF">PoMZ_11503</name>
</gene>
<evidence type="ECO:0000313" key="2">
    <source>
        <dbReference type="EMBL" id="QBZ62620.1"/>
    </source>
</evidence>
<accession>A0A4P7NKQ0</accession>
<feature type="region of interest" description="Disordered" evidence="1">
    <location>
        <begin position="128"/>
        <end position="188"/>
    </location>
</feature>